<sequence>METSQSLEKERSSCEKVFALPELREAILTSIVDVHGERHGVRDLFPVMLVCRDFYDTIKGPTSVGRIMGFHQHTKPPSSCQVHPGGRCGLDPHHNMLLSFPWESQWVFGPLENALDTQKLTNAPSATLRLEQPSTGSEPVGHLEIGHFYDDCWWRNHSWSKLHFTKVPVTMTVTVEADKKFPHQRRKYNDGTDIIFDIRGGATVGQILDIANDLKKAAYWHIAGKIFRGDGLYYRAEEEGGYGKIDFAWYRKIDSAWYRKIDSAWRRKFNLAWYHNPHLNVYNSMMQWPWQRFVKHKDLLEFVVSQPVVKERSLSGGPSYRMMSENEEDIPEEHATTRSPDWLPWIGADLA</sequence>
<evidence type="ECO:0000313" key="1">
    <source>
        <dbReference type="EMBL" id="KAK4500601.1"/>
    </source>
</evidence>
<dbReference type="EMBL" id="JAXOVC010000006">
    <property type="protein sequence ID" value="KAK4500601.1"/>
    <property type="molecule type" value="Genomic_DNA"/>
</dbReference>
<evidence type="ECO:0000313" key="2">
    <source>
        <dbReference type="Proteomes" id="UP001305779"/>
    </source>
</evidence>
<comment type="caution">
    <text evidence="1">The sequence shown here is derived from an EMBL/GenBank/DDBJ whole genome shotgun (WGS) entry which is preliminary data.</text>
</comment>
<gene>
    <name evidence="1" type="ORF">PRZ48_008790</name>
</gene>
<reference evidence="1 2" key="1">
    <citation type="journal article" date="2023" name="G3 (Bethesda)">
        <title>A chromosome-level genome assembly of Zasmidium syzygii isolated from banana leaves.</title>
        <authorList>
            <person name="van Westerhoven A.C."/>
            <person name="Mehrabi R."/>
            <person name="Talebi R."/>
            <person name="Steentjes M.B.F."/>
            <person name="Corcolon B."/>
            <person name="Chong P.A."/>
            <person name="Kema G.H.J."/>
            <person name="Seidl M.F."/>
        </authorList>
    </citation>
    <scope>NUCLEOTIDE SEQUENCE [LARGE SCALE GENOMIC DNA]</scope>
    <source>
        <strain evidence="1 2">P124</strain>
    </source>
</reference>
<accession>A0ABR0EH91</accession>
<proteinExistence type="predicted"/>
<protein>
    <submittedName>
        <fullName evidence="1">Uncharacterized protein</fullName>
    </submittedName>
</protein>
<dbReference type="Proteomes" id="UP001305779">
    <property type="component" value="Unassembled WGS sequence"/>
</dbReference>
<keyword evidence="2" id="KW-1185">Reference proteome</keyword>
<organism evidence="1 2">
    <name type="scientific">Zasmidium cellare</name>
    <name type="common">Wine cellar mold</name>
    <name type="synonym">Racodium cellare</name>
    <dbReference type="NCBI Taxonomy" id="395010"/>
    <lineage>
        <taxon>Eukaryota</taxon>
        <taxon>Fungi</taxon>
        <taxon>Dikarya</taxon>
        <taxon>Ascomycota</taxon>
        <taxon>Pezizomycotina</taxon>
        <taxon>Dothideomycetes</taxon>
        <taxon>Dothideomycetidae</taxon>
        <taxon>Mycosphaerellales</taxon>
        <taxon>Mycosphaerellaceae</taxon>
        <taxon>Zasmidium</taxon>
    </lineage>
</organism>
<name>A0ABR0EH91_ZASCE</name>